<comment type="similarity">
    <text evidence="1">Belongs to the glycerate kinase type-1 family.</text>
</comment>
<gene>
    <name evidence="4" type="ORF">SAMN00768000_1116</name>
</gene>
<dbReference type="InterPro" id="IPR036129">
    <property type="entry name" value="Glycerate_kinase_sf"/>
</dbReference>
<dbReference type="OrthoDB" id="9774290at2"/>
<keyword evidence="2" id="KW-0808">Transferase</keyword>
<dbReference type="Proteomes" id="UP000192660">
    <property type="component" value="Unassembled WGS sequence"/>
</dbReference>
<accession>A0A1W1WB01</accession>
<evidence type="ECO:0000313" key="4">
    <source>
        <dbReference type="EMBL" id="SMC03488.1"/>
    </source>
</evidence>
<dbReference type="SUPFAM" id="SSF110738">
    <property type="entry name" value="Glycerate kinase I"/>
    <property type="match status" value="1"/>
</dbReference>
<proteinExistence type="inferred from homology"/>
<dbReference type="Pfam" id="PF02595">
    <property type="entry name" value="Gly_kinase"/>
    <property type="match status" value="1"/>
</dbReference>
<dbReference type="GO" id="GO:0031388">
    <property type="term" value="P:organic acid phosphorylation"/>
    <property type="evidence" value="ECO:0007669"/>
    <property type="project" value="InterPro"/>
</dbReference>
<keyword evidence="3 4" id="KW-0418">Kinase</keyword>
<dbReference type="PANTHER" id="PTHR21599:SF0">
    <property type="entry name" value="GLYCERATE KINASE"/>
    <property type="match status" value="1"/>
</dbReference>
<dbReference type="AlphaFoldDB" id="A0A1W1WB01"/>
<dbReference type="EMBL" id="FWWY01000001">
    <property type="protein sequence ID" value="SMC03488.1"/>
    <property type="molecule type" value="Genomic_DNA"/>
</dbReference>
<protein>
    <submittedName>
        <fullName evidence="4">Glycerate kinase family protein</fullName>
    </submittedName>
</protein>
<dbReference type="NCBIfam" id="TIGR00045">
    <property type="entry name" value="glycerate kinase"/>
    <property type="match status" value="1"/>
</dbReference>
<reference evidence="5" key="1">
    <citation type="submission" date="2017-04" db="EMBL/GenBank/DDBJ databases">
        <authorList>
            <person name="Varghese N."/>
            <person name="Submissions S."/>
        </authorList>
    </citation>
    <scope>NUCLEOTIDE SEQUENCE [LARGE SCALE GENOMIC DNA]</scope>
    <source>
        <strain evidence="5">DSM 9293</strain>
    </source>
</reference>
<sequence length="366" mass="40424">MDILIAPTRFLPNVGSQAVADALERGIRQCRCASRVIVRPVPEGGRGTIDIVVRALSGRIRRSHTWNAAGREVDSRWALLPDGSAMIDAAEILGASEIQDVMRASSWGLGPLIMDVMRYHPRQIIITLGDVMVHDGGMGLLEYFGLRFVDEQGADVPRGLRGLERVHHITQTELHIPPVPLVMLYLRALPLTGKEGVTFTDGSVKGLSPYQLPVIDMQMQHYAQLLEEFFSTPLLDQSGAGEGGGLGLALLGMGAQSRAAADYLLDLLHLDTYWANVQWVLTAQMTLDKTQNLSLVATLSRRLAPLAVPLVAIVERLGDQYMQFYNQALKGIYPLVDKPRSAREVERMRIHLLEQAAFRIAMWMAS</sequence>
<dbReference type="Gene3D" id="3.90.1510.10">
    <property type="entry name" value="Glycerate kinase, domain 2"/>
    <property type="match status" value="1"/>
</dbReference>
<evidence type="ECO:0000256" key="1">
    <source>
        <dbReference type="ARBA" id="ARBA00006284"/>
    </source>
</evidence>
<evidence type="ECO:0000313" key="5">
    <source>
        <dbReference type="Proteomes" id="UP000192660"/>
    </source>
</evidence>
<evidence type="ECO:0000256" key="3">
    <source>
        <dbReference type="ARBA" id="ARBA00022777"/>
    </source>
</evidence>
<name>A0A1W1WB01_SULTA</name>
<dbReference type="RefSeq" id="WP_084660953.1">
    <property type="nucleotide sequence ID" value="NZ_FWWY01000001.1"/>
</dbReference>
<dbReference type="InterPro" id="IPR004381">
    <property type="entry name" value="Glycerate_kinase"/>
</dbReference>
<dbReference type="Gene3D" id="3.40.50.10350">
    <property type="entry name" value="Glycerate kinase, domain 1"/>
    <property type="match status" value="1"/>
</dbReference>
<dbReference type="InterPro" id="IPR018193">
    <property type="entry name" value="Glyc_kinase_flavodox-like_fold"/>
</dbReference>
<dbReference type="InterPro" id="IPR018197">
    <property type="entry name" value="Glycerate_kinase_RE-like"/>
</dbReference>
<dbReference type="GO" id="GO:0008887">
    <property type="term" value="F:glycerate kinase activity"/>
    <property type="evidence" value="ECO:0007669"/>
    <property type="project" value="InterPro"/>
</dbReference>
<dbReference type="STRING" id="28034.BFX07_03905"/>
<organism evidence="4 5">
    <name type="scientific">Sulfobacillus thermosulfidooxidans (strain DSM 9293 / VKM B-1269 / AT-1)</name>
    <dbReference type="NCBI Taxonomy" id="929705"/>
    <lineage>
        <taxon>Bacteria</taxon>
        <taxon>Bacillati</taxon>
        <taxon>Bacillota</taxon>
        <taxon>Clostridia</taxon>
        <taxon>Eubacteriales</taxon>
        <taxon>Clostridiales Family XVII. Incertae Sedis</taxon>
        <taxon>Sulfobacillus</taxon>
    </lineage>
</organism>
<keyword evidence="5" id="KW-1185">Reference proteome</keyword>
<dbReference type="PANTHER" id="PTHR21599">
    <property type="entry name" value="GLYCERATE KINASE"/>
    <property type="match status" value="1"/>
</dbReference>
<evidence type="ECO:0000256" key="2">
    <source>
        <dbReference type="ARBA" id="ARBA00022679"/>
    </source>
</evidence>